<protein>
    <submittedName>
        <fullName evidence="1">Uncharacterized protein</fullName>
    </submittedName>
</protein>
<accession>A0ABQ7Q6I7</accession>
<comment type="caution">
    <text evidence="1">The sequence shown here is derived from an EMBL/GenBank/DDBJ whole genome shotgun (WGS) entry which is preliminary data.</text>
</comment>
<evidence type="ECO:0000313" key="2">
    <source>
        <dbReference type="Proteomes" id="UP000823941"/>
    </source>
</evidence>
<keyword evidence="2" id="KW-1185">Reference proteome</keyword>
<dbReference type="EMBL" id="JAHIBW010000021">
    <property type="protein sequence ID" value="KAG7300498.1"/>
    <property type="molecule type" value="Genomic_DNA"/>
</dbReference>
<sequence length="635" mass="73979">MASIEKKLKRIKNNVVSDFVDSTQPIPNIVEHFSNHNNTVFRHYCRVLGRRSAPKSDQPQQYHYLTPGHPLNTFKDDWDGVLPSRYFDQFLYNCTLPRVISPMRYKGCSDPLTGFMQKKIEWKNKLLSYIAVTESSKHLNKFNKLNEKVVRCPKHLLDFAAHLEMDPLPHFDSPYNWYYSGAGNMHLVFLDGEHFVLHSEFHTLYLTKISLDNLEVDQNHILSFECREGDNICETIYSDNHIVALRTLTRVVILKLTVTHSSFITIEKLKEIENSVTYTSIYFDPHHKDILYVTSLDNNLTIINLDMMKGRSVKLTETDNLINNWSSVAGIDRYSYCHVSRKSIKIYDKRTNTVAQTLDDPSDVSDEPCNEFSVATKCKDIPLLYAATNHHLFLADTRSLKKKPKYLQRWTHHMKCVPTYISLCKFEMMKDILCISSQWYEDMCILPNDSDCFDREVQTTGIFMPFRPPTIEQTLNAARMKMLCLDIYNPIETRIYTSITGSSILEHEGNYLAMTQNALGDIICYTLYPNHIQMEDDGLERFHEWCKDIRDDTTKYEVSGIVNVAKLWNKLRKVPEEHKFNEDKLAWEEVKYSEQEVVEAFEKDELDGGLLDAWCREEDQPKDSLAINLHFSDSE</sequence>
<dbReference type="SUPFAM" id="SSF101908">
    <property type="entry name" value="Putative isomerase YbhE"/>
    <property type="match status" value="1"/>
</dbReference>
<reference evidence="1 2" key="1">
    <citation type="submission" date="2021-06" db="EMBL/GenBank/DDBJ databases">
        <title>A haploid diamondback moth (Plutella xylostella L.) genome assembly resolves 31 chromosomes and identifies a diamide resistance mutation.</title>
        <authorList>
            <person name="Ward C.M."/>
            <person name="Perry K.D."/>
            <person name="Baker G."/>
            <person name="Powis K."/>
            <person name="Heckel D.G."/>
            <person name="Baxter S.W."/>
        </authorList>
    </citation>
    <scope>NUCLEOTIDE SEQUENCE [LARGE SCALE GENOMIC DNA]</scope>
    <source>
        <strain evidence="1 2">LV</strain>
        <tissue evidence="1">Single pupa</tissue>
    </source>
</reference>
<dbReference type="Proteomes" id="UP000823941">
    <property type="component" value="Chromosome 21"/>
</dbReference>
<proteinExistence type="predicted"/>
<evidence type="ECO:0000313" key="1">
    <source>
        <dbReference type="EMBL" id="KAG7300498.1"/>
    </source>
</evidence>
<gene>
    <name evidence="1" type="ORF">JYU34_016129</name>
</gene>
<organism evidence="1 2">
    <name type="scientific">Plutella xylostella</name>
    <name type="common">Diamondback moth</name>
    <name type="synonym">Plutella maculipennis</name>
    <dbReference type="NCBI Taxonomy" id="51655"/>
    <lineage>
        <taxon>Eukaryota</taxon>
        <taxon>Metazoa</taxon>
        <taxon>Ecdysozoa</taxon>
        <taxon>Arthropoda</taxon>
        <taxon>Hexapoda</taxon>
        <taxon>Insecta</taxon>
        <taxon>Pterygota</taxon>
        <taxon>Neoptera</taxon>
        <taxon>Endopterygota</taxon>
        <taxon>Lepidoptera</taxon>
        <taxon>Glossata</taxon>
        <taxon>Ditrysia</taxon>
        <taxon>Yponomeutoidea</taxon>
        <taxon>Plutellidae</taxon>
        <taxon>Plutella</taxon>
    </lineage>
</organism>
<name>A0ABQ7Q6I7_PLUXY</name>